<protein>
    <submittedName>
        <fullName evidence="1">Uncharacterized protein</fullName>
    </submittedName>
</protein>
<proteinExistence type="predicted"/>
<name>U4Q3S5_9HYPH</name>
<dbReference type="HOGENOM" id="CLU_2013449_0_0_5"/>
<sequence length="123" mass="14003">MISLSDEPPWPRWLVKYYSGLGLIYQMNVFFIHHSPGEYTAAPKSVQVIESNVQGNWPVACNSIVSRTAVYRRRFRVLVTRAGWRPQRNNALKPLSENLSAYRKPAIWVSCQLFAGNAVASSY</sequence>
<dbReference type="AlphaFoldDB" id="U4Q3S5"/>
<dbReference type="EMBL" id="HG518323">
    <property type="protein sequence ID" value="CDI10683.1"/>
    <property type="molecule type" value="Genomic_DNA"/>
</dbReference>
<dbReference type="KEGG" id="rir:BN877_II0887"/>
<evidence type="ECO:0000313" key="2">
    <source>
        <dbReference type="Proteomes" id="UP000016944"/>
    </source>
</evidence>
<dbReference type="Proteomes" id="UP000016944">
    <property type="component" value="Chromosome II"/>
</dbReference>
<accession>U4Q3S5</accession>
<reference evidence="1 2" key="1">
    <citation type="journal article" date="2013" name="Genome Announc.">
        <title>Complete Genome Sequence of the Sesbania Symbiont and Rice Growth-Promoting Endophyte Rhizobium sp. Strain IRBG74.</title>
        <authorList>
            <person name="Crook M.B."/>
            <person name="Mitra S."/>
            <person name="Ane J.M."/>
            <person name="Sadowsky M.J."/>
            <person name="Gyaneshwar P."/>
        </authorList>
    </citation>
    <scope>NUCLEOTIDE SEQUENCE [LARGE SCALE GENOMIC DNA]</scope>
    <source>
        <strain evidence="1 2">IRBG74</strain>
    </source>
</reference>
<evidence type="ECO:0000313" key="1">
    <source>
        <dbReference type="EMBL" id="CDI10683.1"/>
    </source>
</evidence>
<organism evidence="1 2">
    <name type="scientific">Agrobacterium pusense</name>
    <dbReference type="NCBI Taxonomy" id="648995"/>
    <lineage>
        <taxon>Bacteria</taxon>
        <taxon>Pseudomonadati</taxon>
        <taxon>Pseudomonadota</taxon>
        <taxon>Alphaproteobacteria</taxon>
        <taxon>Hyphomicrobiales</taxon>
        <taxon>Rhizobiaceae</taxon>
        <taxon>Rhizobium/Agrobacterium group</taxon>
        <taxon>Agrobacterium</taxon>
    </lineage>
</organism>
<gene>
    <name evidence="1" type="ORF">BN877_II0887</name>
</gene>